<evidence type="ECO:0000256" key="2">
    <source>
        <dbReference type="ARBA" id="ARBA00022630"/>
    </source>
</evidence>
<protein>
    <recommendedName>
        <fullName evidence="5">FAD-binding domain-containing protein</fullName>
    </recommendedName>
</protein>
<evidence type="ECO:0000256" key="1">
    <source>
        <dbReference type="ARBA" id="ARBA00001974"/>
    </source>
</evidence>
<dbReference type="PRINTS" id="PR00420">
    <property type="entry name" value="RNGMNOXGNASE"/>
</dbReference>
<dbReference type="SUPFAM" id="SSF51905">
    <property type="entry name" value="FAD/NAD(P)-binding domain"/>
    <property type="match status" value="1"/>
</dbReference>
<dbReference type="InterPro" id="IPR002938">
    <property type="entry name" value="FAD-bd"/>
</dbReference>
<dbReference type="PANTHER" id="PTHR43004:SF19">
    <property type="entry name" value="BINDING MONOOXYGENASE, PUTATIVE (JCVI)-RELATED"/>
    <property type="match status" value="1"/>
</dbReference>
<sequence length="575" mass="63167">MAGNAAQINDTIPMKGSSRTQFDFPTTFDHSGIPLEADEVPVIIIGSSMVGMFMGLLLGHHGVPSISFDRHPSTAIHPRAALFLLRTVEILRQLGLEETFVKESRSNFDLDAGMLVVEKLYKGKTLASFQESDPAEVAKVTPSVRLWLTQNMFEPILRRHALSYGAQQQFGQSVVHYEELPDGVLVVVKGDDGTLKKYKTQYLVSSDGNRSATRKKEGIEWSGPGHINNAISINFKADLVPYLGTRAVHGTTYINNKDVSGGFRLDAGGKGGFLIVTRAASREGFEPDSVSEEEARAFFENCSGINADDCGLKIQFISYWSVAAYTAETFRGKKENSRVFIMGDAAHVMPPTGGMGGNTGVADAYNLAWKLAFVLGGKASSRLLDTYDQERQPAAEFAMEQAFSRLVTRVYHGKSPDGTKSLPELSDMICELGLRFTCGAICLSDNQNSNKTHEDPYDPYVLPGGRLPHVILNVSGKSLSSLDLIKQNFVLFVAEQDSPWLQASQDQILPIDFCEINMTSTYQDREGLARKTWKLTRGEALLVRPDGVIAWRSGEVKGTTHCESLKHALKIILED</sequence>
<dbReference type="OMA" id="STRVVHY"/>
<dbReference type="STRING" id="1043005.A0A074YBY0"/>
<keyword evidence="4" id="KW-0560">Oxidoreductase</keyword>
<name>A0A074YBY0_AURSE</name>
<dbReference type="GeneID" id="25366435"/>
<dbReference type="OrthoDB" id="2690153at2759"/>
<dbReference type="Pfam" id="PF21274">
    <property type="entry name" value="Rng_hyd_C"/>
    <property type="match status" value="1"/>
</dbReference>
<dbReference type="Gene3D" id="3.40.30.120">
    <property type="match status" value="1"/>
</dbReference>
<feature type="domain" description="FAD-binding" evidence="5">
    <location>
        <begin position="39"/>
        <end position="401"/>
    </location>
</feature>
<dbReference type="Gene3D" id="3.50.50.60">
    <property type="entry name" value="FAD/NAD(P)-binding domain"/>
    <property type="match status" value="1"/>
</dbReference>
<reference evidence="6 7" key="1">
    <citation type="journal article" date="2014" name="BMC Genomics">
        <title>Genome sequencing of four Aureobasidium pullulans varieties: biotechnological potential, stress tolerance, and description of new species.</title>
        <authorList>
            <person name="Gostin Ar C."/>
            <person name="Ohm R.A."/>
            <person name="Kogej T."/>
            <person name="Sonjak S."/>
            <person name="Turk M."/>
            <person name="Zajc J."/>
            <person name="Zalar P."/>
            <person name="Grube M."/>
            <person name="Sun H."/>
            <person name="Han J."/>
            <person name="Sharma A."/>
            <person name="Chiniquy J."/>
            <person name="Ngan C.Y."/>
            <person name="Lipzen A."/>
            <person name="Barry K."/>
            <person name="Grigoriev I.V."/>
            <person name="Gunde-Cimerman N."/>
        </authorList>
    </citation>
    <scope>NUCLEOTIDE SEQUENCE [LARGE SCALE GENOMIC DNA]</scope>
    <source>
        <strain evidence="6 7">EXF-2481</strain>
    </source>
</reference>
<dbReference type="HOGENOM" id="CLU_009665_14_2_1"/>
<dbReference type="PANTHER" id="PTHR43004">
    <property type="entry name" value="TRK SYSTEM POTASSIUM UPTAKE PROTEIN"/>
    <property type="match status" value="1"/>
</dbReference>
<dbReference type="EMBL" id="KL584759">
    <property type="protein sequence ID" value="KEQ95240.1"/>
    <property type="molecule type" value="Genomic_DNA"/>
</dbReference>
<accession>A0A074YBY0</accession>
<dbReference type="GO" id="GO:0016709">
    <property type="term" value="F:oxidoreductase activity, acting on paired donors, with incorporation or reduction of molecular oxygen, NAD(P)H as one donor, and incorporation of one atom of oxygen"/>
    <property type="evidence" value="ECO:0007669"/>
    <property type="project" value="UniProtKB-ARBA"/>
</dbReference>
<keyword evidence="3" id="KW-0274">FAD</keyword>
<evidence type="ECO:0000256" key="3">
    <source>
        <dbReference type="ARBA" id="ARBA00022827"/>
    </source>
</evidence>
<evidence type="ECO:0000256" key="4">
    <source>
        <dbReference type="ARBA" id="ARBA00023002"/>
    </source>
</evidence>
<dbReference type="InParanoid" id="A0A074YBY0"/>
<dbReference type="InterPro" id="IPR036188">
    <property type="entry name" value="FAD/NAD-bd_sf"/>
</dbReference>
<gene>
    <name evidence="6" type="ORF">AUEXF2481DRAFT_39773</name>
</gene>
<evidence type="ECO:0000313" key="7">
    <source>
        <dbReference type="Proteomes" id="UP000030641"/>
    </source>
</evidence>
<dbReference type="InterPro" id="IPR050641">
    <property type="entry name" value="RIFMO-like"/>
</dbReference>
<organism evidence="6 7">
    <name type="scientific">Aureobasidium subglaciale (strain EXF-2481)</name>
    <name type="common">Aureobasidium pullulans var. subglaciale</name>
    <dbReference type="NCBI Taxonomy" id="1043005"/>
    <lineage>
        <taxon>Eukaryota</taxon>
        <taxon>Fungi</taxon>
        <taxon>Dikarya</taxon>
        <taxon>Ascomycota</taxon>
        <taxon>Pezizomycotina</taxon>
        <taxon>Dothideomycetes</taxon>
        <taxon>Dothideomycetidae</taxon>
        <taxon>Dothideales</taxon>
        <taxon>Saccotheciaceae</taxon>
        <taxon>Aureobasidium</taxon>
    </lineage>
</organism>
<dbReference type="AlphaFoldDB" id="A0A074YBY0"/>
<keyword evidence="7" id="KW-1185">Reference proteome</keyword>
<proteinExistence type="predicted"/>
<evidence type="ECO:0000313" key="6">
    <source>
        <dbReference type="EMBL" id="KEQ95240.1"/>
    </source>
</evidence>
<dbReference type="GO" id="GO:0071949">
    <property type="term" value="F:FAD binding"/>
    <property type="evidence" value="ECO:0007669"/>
    <property type="project" value="InterPro"/>
</dbReference>
<comment type="cofactor">
    <cofactor evidence="1">
        <name>FAD</name>
        <dbReference type="ChEBI" id="CHEBI:57692"/>
    </cofactor>
</comment>
<dbReference type="Gene3D" id="3.30.9.10">
    <property type="entry name" value="D-Amino Acid Oxidase, subunit A, domain 2"/>
    <property type="match status" value="1"/>
</dbReference>
<keyword evidence="2" id="KW-0285">Flavoprotein</keyword>
<dbReference type="Pfam" id="PF01494">
    <property type="entry name" value="FAD_binding_3"/>
    <property type="match status" value="1"/>
</dbReference>
<dbReference type="Proteomes" id="UP000030641">
    <property type="component" value="Unassembled WGS sequence"/>
</dbReference>
<evidence type="ECO:0000259" key="5">
    <source>
        <dbReference type="Pfam" id="PF01494"/>
    </source>
</evidence>
<dbReference type="RefSeq" id="XP_013343828.1">
    <property type="nucleotide sequence ID" value="XM_013488374.1"/>
</dbReference>